<evidence type="ECO:0000313" key="3">
    <source>
        <dbReference type="EMBL" id="KAF2432141.1"/>
    </source>
</evidence>
<sequence>MRLLLNFALLATLSCSNALVIPTQQHSVSLPKDLKLRNLPLGDSITQGMGHSKGDSYRKDLYDKLTAFGAKVEYVGSQKGGTFPQNSHEGWIGFTIEQISQRADDPKALGAKPNLVLLLAGTNDMTKNDPKGASAKLQKLVEKIVKKDAGVVVILGTLPPITATYMPNGKSDSALIISEFNRALPGMARALTEKGAKVLVADLSAVKLGDLKDLIHPDDAGYSKMAAGWFRAIEDVAAKGWLKGS</sequence>
<dbReference type="Pfam" id="PF13472">
    <property type="entry name" value="Lipase_GDSL_2"/>
    <property type="match status" value="1"/>
</dbReference>
<dbReference type="InterPro" id="IPR051532">
    <property type="entry name" value="Ester_Hydrolysis_Enzymes"/>
</dbReference>
<protein>
    <submittedName>
        <fullName evidence="3">SGNH hydrolase</fullName>
    </submittedName>
</protein>
<proteinExistence type="predicted"/>
<evidence type="ECO:0000259" key="2">
    <source>
        <dbReference type="Pfam" id="PF13472"/>
    </source>
</evidence>
<accession>A0A9P4U069</accession>
<gene>
    <name evidence="3" type="ORF">EJ08DRAFT_695938</name>
</gene>
<evidence type="ECO:0000313" key="4">
    <source>
        <dbReference type="Proteomes" id="UP000800235"/>
    </source>
</evidence>
<dbReference type="PANTHER" id="PTHR30383:SF5">
    <property type="entry name" value="SGNH HYDROLASE-TYPE ESTERASE DOMAIN-CONTAINING PROTEIN"/>
    <property type="match status" value="1"/>
</dbReference>
<feature type="chain" id="PRO_5040483415" evidence="1">
    <location>
        <begin position="19"/>
        <end position="245"/>
    </location>
</feature>
<organism evidence="3 4">
    <name type="scientific">Tothia fuscella</name>
    <dbReference type="NCBI Taxonomy" id="1048955"/>
    <lineage>
        <taxon>Eukaryota</taxon>
        <taxon>Fungi</taxon>
        <taxon>Dikarya</taxon>
        <taxon>Ascomycota</taxon>
        <taxon>Pezizomycotina</taxon>
        <taxon>Dothideomycetes</taxon>
        <taxon>Pleosporomycetidae</taxon>
        <taxon>Venturiales</taxon>
        <taxon>Cylindrosympodiaceae</taxon>
        <taxon>Tothia</taxon>
    </lineage>
</organism>
<dbReference type="GO" id="GO:0004622">
    <property type="term" value="F:phosphatidylcholine lysophospholipase activity"/>
    <property type="evidence" value="ECO:0007669"/>
    <property type="project" value="TreeGrafter"/>
</dbReference>
<keyword evidence="4" id="KW-1185">Reference proteome</keyword>
<dbReference type="Gene3D" id="3.40.50.1110">
    <property type="entry name" value="SGNH hydrolase"/>
    <property type="match status" value="1"/>
</dbReference>
<name>A0A9P4U069_9PEZI</name>
<reference evidence="3" key="1">
    <citation type="journal article" date="2020" name="Stud. Mycol.">
        <title>101 Dothideomycetes genomes: a test case for predicting lifestyles and emergence of pathogens.</title>
        <authorList>
            <person name="Haridas S."/>
            <person name="Albert R."/>
            <person name="Binder M."/>
            <person name="Bloem J."/>
            <person name="Labutti K."/>
            <person name="Salamov A."/>
            <person name="Andreopoulos B."/>
            <person name="Baker S."/>
            <person name="Barry K."/>
            <person name="Bills G."/>
            <person name="Bluhm B."/>
            <person name="Cannon C."/>
            <person name="Castanera R."/>
            <person name="Culley D."/>
            <person name="Daum C."/>
            <person name="Ezra D."/>
            <person name="Gonzalez J."/>
            <person name="Henrissat B."/>
            <person name="Kuo A."/>
            <person name="Liang C."/>
            <person name="Lipzen A."/>
            <person name="Lutzoni F."/>
            <person name="Magnuson J."/>
            <person name="Mondo S."/>
            <person name="Nolan M."/>
            <person name="Ohm R."/>
            <person name="Pangilinan J."/>
            <person name="Park H.-J."/>
            <person name="Ramirez L."/>
            <person name="Alfaro M."/>
            <person name="Sun H."/>
            <person name="Tritt A."/>
            <person name="Yoshinaga Y."/>
            <person name="Zwiers L.-H."/>
            <person name="Turgeon B."/>
            <person name="Goodwin S."/>
            <person name="Spatafora J."/>
            <person name="Crous P."/>
            <person name="Grigoriev I."/>
        </authorList>
    </citation>
    <scope>NUCLEOTIDE SEQUENCE</scope>
    <source>
        <strain evidence="3">CBS 130266</strain>
    </source>
</reference>
<dbReference type="PROSITE" id="PS51257">
    <property type="entry name" value="PROKAR_LIPOPROTEIN"/>
    <property type="match status" value="1"/>
</dbReference>
<evidence type="ECO:0000256" key="1">
    <source>
        <dbReference type="SAM" id="SignalP"/>
    </source>
</evidence>
<dbReference type="InterPro" id="IPR013830">
    <property type="entry name" value="SGNH_hydro"/>
</dbReference>
<keyword evidence="1" id="KW-0732">Signal</keyword>
<feature type="domain" description="SGNH hydrolase-type esterase" evidence="2">
    <location>
        <begin position="41"/>
        <end position="222"/>
    </location>
</feature>
<comment type="caution">
    <text evidence="3">The sequence shown here is derived from an EMBL/GenBank/DDBJ whole genome shotgun (WGS) entry which is preliminary data.</text>
</comment>
<dbReference type="PANTHER" id="PTHR30383">
    <property type="entry name" value="THIOESTERASE 1/PROTEASE 1/LYSOPHOSPHOLIPASE L1"/>
    <property type="match status" value="1"/>
</dbReference>
<dbReference type="EMBL" id="MU007028">
    <property type="protein sequence ID" value="KAF2432141.1"/>
    <property type="molecule type" value="Genomic_DNA"/>
</dbReference>
<dbReference type="Proteomes" id="UP000800235">
    <property type="component" value="Unassembled WGS sequence"/>
</dbReference>
<dbReference type="CDD" id="cd01833">
    <property type="entry name" value="XynB_like"/>
    <property type="match status" value="1"/>
</dbReference>
<dbReference type="OrthoDB" id="3915838at2759"/>
<feature type="signal peptide" evidence="1">
    <location>
        <begin position="1"/>
        <end position="18"/>
    </location>
</feature>
<dbReference type="AlphaFoldDB" id="A0A9P4U069"/>
<dbReference type="InterPro" id="IPR036514">
    <property type="entry name" value="SGNH_hydro_sf"/>
</dbReference>
<dbReference type="SUPFAM" id="SSF52266">
    <property type="entry name" value="SGNH hydrolase"/>
    <property type="match status" value="1"/>
</dbReference>
<keyword evidence="3" id="KW-0378">Hydrolase</keyword>